<reference evidence="1 2" key="1">
    <citation type="submission" date="2023-03" db="EMBL/GenBank/DDBJ databases">
        <title>Thalassotalea loyana LMG 22536T draft genome sequence.</title>
        <authorList>
            <person name="Sawabe T."/>
        </authorList>
    </citation>
    <scope>NUCLEOTIDE SEQUENCE [LARGE SCALE GENOMIC DNA]</scope>
    <source>
        <strain evidence="1 2">LMG 22536</strain>
    </source>
</reference>
<keyword evidence="2" id="KW-1185">Reference proteome</keyword>
<evidence type="ECO:0000313" key="2">
    <source>
        <dbReference type="Proteomes" id="UP001157134"/>
    </source>
</evidence>
<protein>
    <recommendedName>
        <fullName evidence="3">STAS/SEC14 domain-containing protein</fullName>
    </recommendedName>
</protein>
<accession>A0ABQ6HDW2</accession>
<organism evidence="1 2">
    <name type="scientific">Thalassotalea loyana</name>
    <dbReference type="NCBI Taxonomy" id="280483"/>
    <lineage>
        <taxon>Bacteria</taxon>
        <taxon>Pseudomonadati</taxon>
        <taxon>Pseudomonadota</taxon>
        <taxon>Gammaproteobacteria</taxon>
        <taxon>Alteromonadales</taxon>
        <taxon>Colwelliaceae</taxon>
        <taxon>Thalassotalea</taxon>
    </lineage>
</organism>
<name>A0ABQ6HDW2_9GAMM</name>
<dbReference type="EMBL" id="BSSV01000002">
    <property type="protein sequence ID" value="GLX84932.1"/>
    <property type="molecule type" value="Genomic_DNA"/>
</dbReference>
<dbReference type="Proteomes" id="UP001157134">
    <property type="component" value="Unassembled WGS sequence"/>
</dbReference>
<evidence type="ECO:0000313" key="1">
    <source>
        <dbReference type="EMBL" id="GLX84932.1"/>
    </source>
</evidence>
<proteinExistence type="predicted"/>
<comment type="caution">
    <text evidence="1">The sequence shown here is derived from an EMBL/GenBank/DDBJ whole genome shotgun (WGS) entry which is preliminary data.</text>
</comment>
<sequence length="131" mass="14875">MNSYFPVHGLCHYAIDDNIVIIDAKGPFNLEFFKEMHADLVNFVMANANYKNFAILLIMRGDTLALPDALQYHEEHVRKGTARAIAVNLTHSQYATTTAKQMQKVYTSAGLKNEVFDDIEDAKNWLNSHLD</sequence>
<dbReference type="RefSeq" id="WP_284296625.1">
    <property type="nucleotide sequence ID" value="NZ_BSSV01000002.1"/>
</dbReference>
<gene>
    <name evidence="1" type="ORF">tloyanaT_11840</name>
</gene>
<evidence type="ECO:0008006" key="3">
    <source>
        <dbReference type="Google" id="ProtNLM"/>
    </source>
</evidence>